<organism evidence="2 3">
    <name type="scientific">Raphidocelis subcapitata</name>
    <dbReference type="NCBI Taxonomy" id="307507"/>
    <lineage>
        <taxon>Eukaryota</taxon>
        <taxon>Viridiplantae</taxon>
        <taxon>Chlorophyta</taxon>
        <taxon>core chlorophytes</taxon>
        <taxon>Chlorophyceae</taxon>
        <taxon>CS clade</taxon>
        <taxon>Sphaeropleales</taxon>
        <taxon>Selenastraceae</taxon>
        <taxon>Raphidocelis</taxon>
    </lineage>
</organism>
<sequence length="120" mass="12515">MAGHRSLSLVMRSFEPRQEAGAGAATPHHHPVPTEAELAAGTPPPAEMNPGVPAPARDKNDYTQVMEQAYRVALESSSSAPRGEVGVASGAPPELAAQRRATVARAAGHMRAASMPKWSV</sequence>
<gene>
    <name evidence="2" type="ORF">Rsub_13251</name>
</gene>
<dbReference type="EMBL" id="BDRX01000246">
    <property type="protein sequence ID" value="GBG00555.1"/>
    <property type="molecule type" value="Genomic_DNA"/>
</dbReference>
<dbReference type="AlphaFoldDB" id="A0A2V0PL73"/>
<accession>A0A2V0PL73</accession>
<evidence type="ECO:0000313" key="3">
    <source>
        <dbReference type="Proteomes" id="UP000247498"/>
    </source>
</evidence>
<feature type="region of interest" description="Disordered" evidence="1">
    <location>
        <begin position="1"/>
        <end position="59"/>
    </location>
</feature>
<comment type="caution">
    <text evidence="2">The sequence shown here is derived from an EMBL/GenBank/DDBJ whole genome shotgun (WGS) entry which is preliminary data.</text>
</comment>
<protein>
    <submittedName>
        <fullName evidence="2">Uncharacterized protein</fullName>
    </submittedName>
</protein>
<keyword evidence="3" id="KW-1185">Reference proteome</keyword>
<proteinExistence type="predicted"/>
<evidence type="ECO:0000256" key="1">
    <source>
        <dbReference type="SAM" id="MobiDB-lite"/>
    </source>
</evidence>
<feature type="region of interest" description="Disordered" evidence="1">
    <location>
        <begin position="74"/>
        <end position="93"/>
    </location>
</feature>
<reference evidence="2 3" key="1">
    <citation type="journal article" date="2018" name="Sci. Rep.">
        <title>Raphidocelis subcapitata (=Pseudokirchneriella subcapitata) provides an insight into genome evolution and environmental adaptations in the Sphaeropleales.</title>
        <authorList>
            <person name="Suzuki S."/>
            <person name="Yamaguchi H."/>
            <person name="Nakajima N."/>
            <person name="Kawachi M."/>
        </authorList>
    </citation>
    <scope>NUCLEOTIDE SEQUENCE [LARGE SCALE GENOMIC DNA]</scope>
    <source>
        <strain evidence="2 3">NIES-35</strain>
    </source>
</reference>
<dbReference type="InParanoid" id="A0A2V0PL73"/>
<evidence type="ECO:0000313" key="2">
    <source>
        <dbReference type="EMBL" id="GBG00555.1"/>
    </source>
</evidence>
<dbReference type="Proteomes" id="UP000247498">
    <property type="component" value="Unassembled WGS sequence"/>
</dbReference>
<name>A0A2V0PL73_9CHLO</name>